<organism evidence="7 8">
    <name type="scientific">Lederbergia citrisecunda</name>
    <dbReference type="NCBI Taxonomy" id="2833583"/>
    <lineage>
        <taxon>Bacteria</taxon>
        <taxon>Bacillati</taxon>
        <taxon>Bacillota</taxon>
        <taxon>Bacilli</taxon>
        <taxon>Bacillales</taxon>
        <taxon>Bacillaceae</taxon>
        <taxon>Lederbergia</taxon>
    </lineage>
</organism>
<gene>
    <name evidence="7" type="ORF">KHA93_03050</name>
</gene>
<evidence type="ECO:0000256" key="3">
    <source>
        <dbReference type="ARBA" id="ARBA00022989"/>
    </source>
</evidence>
<comment type="caution">
    <text evidence="7">The sequence shown here is derived from an EMBL/GenBank/DDBJ whole genome shotgun (WGS) entry which is preliminary data.</text>
</comment>
<feature type="transmembrane region" description="Helical" evidence="6">
    <location>
        <begin position="41"/>
        <end position="59"/>
    </location>
</feature>
<accession>A0A942TIC6</accession>
<evidence type="ECO:0000313" key="8">
    <source>
        <dbReference type="Proteomes" id="UP000682713"/>
    </source>
</evidence>
<comment type="similarity">
    <text evidence="5">Belongs to the bacteriophage holin family. Cp-1 holin subfamily.</text>
</comment>
<keyword evidence="3 6" id="KW-1133">Transmembrane helix</keyword>
<dbReference type="Pfam" id="PF05105">
    <property type="entry name" value="Phage_holin_4_1"/>
    <property type="match status" value="1"/>
</dbReference>
<dbReference type="GO" id="GO:0016020">
    <property type="term" value="C:membrane"/>
    <property type="evidence" value="ECO:0007669"/>
    <property type="project" value="UniProtKB-SubCell"/>
</dbReference>
<keyword evidence="2 6" id="KW-0812">Transmembrane</keyword>
<protein>
    <submittedName>
        <fullName evidence="7">Phage holin family protein</fullName>
    </submittedName>
</protein>
<dbReference type="InterPro" id="IPR006480">
    <property type="entry name" value="Phage_holin_4_1"/>
</dbReference>
<evidence type="ECO:0000256" key="5">
    <source>
        <dbReference type="ARBA" id="ARBA00023600"/>
    </source>
</evidence>
<evidence type="ECO:0000256" key="4">
    <source>
        <dbReference type="ARBA" id="ARBA00023136"/>
    </source>
</evidence>
<evidence type="ECO:0000256" key="1">
    <source>
        <dbReference type="ARBA" id="ARBA00004141"/>
    </source>
</evidence>
<keyword evidence="8" id="KW-1185">Reference proteome</keyword>
<keyword evidence="4 6" id="KW-0472">Membrane</keyword>
<feature type="transmembrane region" description="Helical" evidence="6">
    <location>
        <begin position="80"/>
        <end position="97"/>
    </location>
</feature>
<sequence>MFDNLSSLFQKMVVNKSLVLGTITGVVGTFVNVILGAKGFILLHAYIAAVLAIIVALDYTVGVRVAKKNNKYESNIGIDAVIRDGIIFAIVAVGWIIDQLLNTGAFVFAILAFSFIYHNLQSFAANIYVLGWDKYFPMWLFRILESEIKAKIKKYSAE</sequence>
<feature type="transmembrane region" description="Helical" evidence="6">
    <location>
        <begin position="12"/>
        <end position="35"/>
    </location>
</feature>
<feature type="transmembrane region" description="Helical" evidence="6">
    <location>
        <begin position="103"/>
        <end position="120"/>
    </location>
</feature>
<evidence type="ECO:0000256" key="6">
    <source>
        <dbReference type="SAM" id="Phobius"/>
    </source>
</evidence>
<dbReference type="EMBL" id="JAGYPJ010000001">
    <property type="protein sequence ID" value="MBS4198626.1"/>
    <property type="molecule type" value="Genomic_DNA"/>
</dbReference>
<dbReference type="RefSeq" id="WP_213109368.1">
    <property type="nucleotide sequence ID" value="NZ_JAGYPJ010000001.1"/>
</dbReference>
<evidence type="ECO:0000313" key="7">
    <source>
        <dbReference type="EMBL" id="MBS4198626.1"/>
    </source>
</evidence>
<evidence type="ECO:0000256" key="2">
    <source>
        <dbReference type="ARBA" id="ARBA00022692"/>
    </source>
</evidence>
<proteinExistence type="inferred from homology"/>
<comment type="subcellular location">
    <subcellularLocation>
        <location evidence="1">Membrane</location>
        <topology evidence="1">Multi-pass membrane protein</topology>
    </subcellularLocation>
</comment>
<dbReference type="AlphaFoldDB" id="A0A942TIC6"/>
<dbReference type="Proteomes" id="UP000682713">
    <property type="component" value="Unassembled WGS sequence"/>
</dbReference>
<name>A0A942TIC6_9BACI</name>
<reference evidence="7 8" key="1">
    <citation type="submission" date="2021-05" db="EMBL/GenBank/DDBJ databases">
        <title>Novel Bacillus species.</title>
        <authorList>
            <person name="Liu G."/>
        </authorList>
    </citation>
    <scope>NUCLEOTIDE SEQUENCE [LARGE SCALE GENOMIC DNA]</scope>
    <source>
        <strain evidence="7 8">FJAT-49732</strain>
    </source>
</reference>